<dbReference type="InterPro" id="IPR013857">
    <property type="entry name" value="NADH-UbQ_OxRdtase-assoc_prot30"/>
</dbReference>
<feature type="domain" description="NADH:ubiquinone oxidoreductase intermediate-associated protein 30" evidence="2">
    <location>
        <begin position="27"/>
        <end position="112"/>
    </location>
</feature>
<dbReference type="Pfam" id="PF08547">
    <property type="entry name" value="CIA30"/>
    <property type="match status" value="1"/>
</dbReference>
<protein>
    <submittedName>
        <fullName evidence="3">CIA30 family protein</fullName>
    </submittedName>
</protein>
<dbReference type="PANTHER" id="PTHR13194">
    <property type="entry name" value="COMPLEX I INTERMEDIATE-ASSOCIATED PROTEIN 30"/>
    <property type="match status" value="1"/>
</dbReference>
<name>A0A8E6B5G9_9BACT</name>
<sequence>MPLVAGKSSADVSPMFLLANESLQTLFDFRGADDAKDWQNVNDGVMSGVFEGKFKITDKKTMEFFGTLSLVNNGDFASVRTKAKKLGLEKGDTVVAKVRGDGREYTLNLYLNKPLIAF</sequence>
<accession>A0A8E6B5G9</accession>
<proteinExistence type="inferred from homology"/>
<dbReference type="InterPro" id="IPR008979">
    <property type="entry name" value="Galactose-bd-like_sf"/>
</dbReference>
<evidence type="ECO:0000256" key="1">
    <source>
        <dbReference type="ARBA" id="ARBA00007884"/>
    </source>
</evidence>
<keyword evidence="4" id="KW-1185">Reference proteome</keyword>
<dbReference type="EMBL" id="CP074694">
    <property type="protein sequence ID" value="QVL31644.1"/>
    <property type="molecule type" value="Genomic_DNA"/>
</dbReference>
<evidence type="ECO:0000313" key="3">
    <source>
        <dbReference type="EMBL" id="QVL31644.1"/>
    </source>
</evidence>
<evidence type="ECO:0000259" key="2">
    <source>
        <dbReference type="Pfam" id="PF08547"/>
    </source>
</evidence>
<dbReference type="InterPro" id="IPR039131">
    <property type="entry name" value="NDUFAF1"/>
</dbReference>
<dbReference type="KEGG" id="tsph:KIH39_22800"/>
<reference evidence="3" key="1">
    <citation type="submission" date="2021-05" db="EMBL/GenBank/DDBJ databases">
        <title>Complete genome sequence of the cellulolytic planctomycete Telmatocola sphagniphila SP2T and characterization of the first cellulase from planctomycetes.</title>
        <authorList>
            <person name="Rakitin A.L."/>
            <person name="Beletsky A.V."/>
            <person name="Naumoff D.G."/>
            <person name="Kulichevskaya I.S."/>
            <person name="Mardanov A.V."/>
            <person name="Ravin N.V."/>
            <person name="Dedysh S.N."/>
        </authorList>
    </citation>
    <scope>NUCLEOTIDE SEQUENCE</scope>
    <source>
        <strain evidence="3">SP2T</strain>
    </source>
</reference>
<dbReference type="PANTHER" id="PTHR13194:SF19">
    <property type="entry name" value="NAD(P)-BINDING ROSSMANN-FOLD SUPERFAMILY PROTEIN"/>
    <property type="match status" value="1"/>
</dbReference>
<dbReference type="AlphaFoldDB" id="A0A8E6B5G9"/>
<dbReference type="SUPFAM" id="SSF49785">
    <property type="entry name" value="Galactose-binding domain-like"/>
    <property type="match status" value="1"/>
</dbReference>
<comment type="similarity">
    <text evidence="1">Belongs to the CIA30 family.</text>
</comment>
<evidence type="ECO:0000313" key="4">
    <source>
        <dbReference type="Proteomes" id="UP000676194"/>
    </source>
</evidence>
<dbReference type="Proteomes" id="UP000676194">
    <property type="component" value="Chromosome"/>
</dbReference>
<organism evidence="3 4">
    <name type="scientific">Telmatocola sphagniphila</name>
    <dbReference type="NCBI Taxonomy" id="1123043"/>
    <lineage>
        <taxon>Bacteria</taxon>
        <taxon>Pseudomonadati</taxon>
        <taxon>Planctomycetota</taxon>
        <taxon>Planctomycetia</taxon>
        <taxon>Gemmatales</taxon>
        <taxon>Gemmataceae</taxon>
    </lineage>
</organism>
<gene>
    <name evidence="3" type="ORF">KIH39_22800</name>
</gene>